<keyword evidence="7" id="KW-1185">Reference proteome</keyword>
<protein>
    <submittedName>
        <fullName evidence="6">Response regulator</fullName>
    </submittedName>
</protein>
<dbReference type="CDD" id="cd17546">
    <property type="entry name" value="REC_hyHK_CKI1_RcsC-like"/>
    <property type="match status" value="1"/>
</dbReference>
<keyword evidence="1 3" id="KW-0597">Phosphoprotein</keyword>
<dbReference type="Pfam" id="PF00072">
    <property type="entry name" value="Response_reg"/>
    <property type="match status" value="1"/>
</dbReference>
<evidence type="ECO:0000259" key="5">
    <source>
        <dbReference type="PROSITE" id="PS50110"/>
    </source>
</evidence>
<dbReference type="PROSITE" id="PS50110">
    <property type="entry name" value="RESPONSE_REGULATORY"/>
    <property type="match status" value="1"/>
</dbReference>
<proteinExistence type="predicted"/>
<evidence type="ECO:0000313" key="6">
    <source>
        <dbReference type="EMBL" id="QBD81922.1"/>
    </source>
</evidence>
<feature type="modified residue" description="4-aspartylphosphate" evidence="3">
    <location>
        <position position="77"/>
    </location>
</feature>
<dbReference type="SUPFAM" id="SSF52172">
    <property type="entry name" value="CheY-like"/>
    <property type="match status" value="1"/>
</dbReference>
<dbReference type="InterPro" id="IPR011006">
    <property type="entry name" value="CheY-like_superfamily"/>
</dbReference>
<dbReference type="PANTHER" id="PTHR45339">
    <property type="entry name" value="HYBRID SIGNAL TRANSDUCTION HISTIDINE KINASE J"/>
    <property type="match status" value="1"/>
</dbReference>
<keyword evidence="2" id="KW-0902">Two-component regulatory system</keyword>
<reference evidence="6 7" key="1">
    <citation type="submission" date="2019-01" db="EMBL/GenBank/DDBJ databases">
        <title>Ktedonosporobacter rubrisoli SCAWS-G2.</title>
        <authorList>
            <person name="Huang Y."/>
            <person name="Yan B."/>
        </authorList>
    </citation>
    <scope>NUCLEOTIDE SEQUENCE [LARGE SCALE GENOMIC DNA]</scope>
    <source>
        <strain evidence="6 7">SCAWS-G2</strain>
    </source>
</reference>
<dbReference type="PANTHER" id="PTHR45339:SF1">
    <property type="entry name" value="HYBRID SIGNAL TRANSDUCTION HISTIDINE KINASE J"/>
    <property type="match status" value="1"/>
</dbReference>
<dbReference type="InterPro" id="IPR001789">
    <property type="entry name" value="Sig_transdc_resp-reg_receiver"/>
</dbReference>
<dbReference type="Proteomes" id="UP000290365">
    <property type="component" value="Chromosome"/>
</dbReference>
<dbReference type="EMBL" id="CP035758">
    <property type="protein sequence ID" value="QBD81922.1"/>
    <property type="molecule type" value="Genomic_DNA"/>
</dbReference>
<organism evidence="6 7">
    <name type="scientific">Ktedonosporobacter rubrisoli</name>
    <dbReference type="NCBI Taxonomy" id="2509675"/>
    <lineage>
        <taxon>Bacteria</taxon>
        <taxon>Bacillati</taxon>
        <taxon>Chloroflexota</taxon>
        <taxon>Ktedonobacteria</taxon>
        <taxon>Ktedonobacterales</taxon>
        <taxon>Ktedonosporobacteraceae</taxon>
        <taxon>Ktedonosporobacter</taxon>
    </lineage>
</organism>
<evidence type="ECO:0000256" key="1">
    <source>
        <dbReference type="ARBA" id="ARBA00022553"/>
    </source>
</evidence>
<gene>
    <name evidence="6" type="ORF">EPA93_40480</name>
</gene>
<dbReference type="GO" id="GO:0000160">
    <property type="term" value="P:phosphorelay signal transduction system"/>
    <property type="evidence" value="ECO:0007669"/>
    <property type="project" value="UniProtKB-KW"/>
</dbReference>
<feature type="region of interest" description="Disordered" evidence="4">
    <location>
        <begin position="1"/>
        <end position="22"/>
    </location>
</feature>
<sequence>MVSVKHLNTQQKRESTMNTPTQNTRPATILVVENEASNRILIERVLSTRGYRCLSASNGREALNILDQEQVDLILTDLSMPVLDGYRATQLIRARPGLANVPIVAVTAFALNDEGEAAKQIGCTEYLTKPFKPRQLLEVVERLLQR</sequence>
<dbReference type="SMART" id="SM00448">
    <property type="entry name" value="REC"/>
    <property type="match status" value="1"/>
</dbReference>
<accession>A0A4P6K207</accession>
<dbReference type="Gene3D" id="3.40.50.2300">
    <property type="match status" value="1"/>
</dbReference>
<feature type="domain" description="Response regulatory" evidence="5">
    <location>
        <begin position="28"/>
        <end position="144"/>
    </location>
</feature>
<dbReference type="KEGG" id="kbs:EPA93_40480"/>
<dbReference type="OrthoDB" id="9802491at2"/>
<evidence type="ECO:0000313" key="7">
    <source>
        <dbReference type="Proteomes" id="UP000290365"/>
    </source>
</evidence>
<evidence type="ECO:0000256" key="3">
    <source>
        <dbReference type="PROSITE-ProRule" id="PRU00169"/>
    </source>
</evidence>
<evidence type="ECO:0000256" key="2">
    <source>
        <dbReference type="ARBA" id="ARBA00023012"/>
    </source>
</evidence>
<evidence type="ECO:0000256" key="4">
    <source>
        <dbReference type="SAM" id="MobiDB-lite"/>
    </source>
</evidence>
<name>A0A4P6K207_KTERU</name>
<dbReference type="AlphaFoldDB" id="A0A4P6K207"/>